<feature type="transmembrane region" description="Helical" evidence="1">
    <location>
        <begin position="20"/>
        <end position="40"/>
    </location>
</feature>
<dbReference type="STRING" id="856736.SAMN04488058_1367"/>
<keyword evidence="1" id="KW-0812">Transmembrane</keyword>
<organism evidence="2 3">
    <name type="scientific">Deinococcus reticulitermitis</name>
    <dbReference type="NCBI Taxonomy" id="856736"/>
    <lineage>
        <taxon>Bacteria</taxon>
        <taxon>Thermotogati</taxon>
        <taxon>Deinococcota</taxon>
        <taxon>Deinococci</taxon>
        <taxon>Deinococcales</taxon>
        <taxon>Deinococcaceae</taxon>
        <taxon>Deinococcus</taxon>
    </lineage>
</organism>
<accession>A0A1H7CPS1</accession>
<dbReference type="RefSeq" id="WP_092265815.1">
    <property type="nucleotide sequence ID" value="NZ_FNZA01000036.1"/>
</dbReference>
<reference evidence="3" key="1">
    <citation type="submission" date="2016-10" db="EMBL/GenBank/DDBJ databases">
        <authorList>
            <person name="Varghese N."/>
            <person name="Submissions S."/>
        </authorList>
    </citation>
    <scope>NUCLEOTIDE SEQUENCE [LARGE SCALE GENOMIC DNA]</scope>
    <source>
        <strain evidence="3">CGMCC 1.10218</strain>
    </source>
</reference>
<proteinExistence type="predicted"/>
<keyword evidence="3" id="KW-1185">Reference proteome</keyword>
<dbReference type="Proteomes" id="UP000199223">
    <property type="component" value="Unassembled WGS sequence"/>
</dbReference>
<protein>
    <submittedName>
        <fullName evidence="2">Uncharacterized protein</fullName>
    </submittedName>
</protein>
<keyword evidence="1" id="KW-1133">Transmembrane helix</keyword>
<dbReference type="EMBL" id="FNZA01000036">
    <property type="protein sequence ID" value="SEJ91753.1"/>
    <property type="molecule type" value="Genomic_DNA"/>
</dbReference>
<dbReference type="AlphaFoldDB" id="A0A1H7CPS1"/>
<evidence type="ECO:0000256" key="1">
    <source>
        <dbReference type="SAM" id="Phobius"/>
    </source>
</evidence>
<keyword evidence="1" id="KW-0472">Membrane</keyword>
<feature type="transmembrane region" description="Helical" evidence="1">
    <location>
        <begin position="46"/>
        <end position="64"/>
    </location>
</feature>
<dbReference type="OrthoDB" id="74024at2"/>
<evidence type="ECO:0000313" key="2">
    <source>
        <dbReference type="EMBL" id="SEJ91753.1"/>
    </source>
</evidence>
<name>A0A1H7CPS1_9DEIO</name>
<sequence>MSADLPRFRPLAPRRLRRRLVLTMGLGYGLYLGTVALSSAAALPPAALIAGALLGLGLMFAGGIRLMKPSRLGLPEGRVHELDERQAQRLAQMHILAYRLLGALFMLAALYFTLAFRNGQLPIPRSDFAWTSVYLGAILLIPVLPTAILAWTEPDLED</sequence>
<gene>
    <name evidence="2" type="ORF">SAMN04488058_1367</name>
</gene>
<evidence type="ECO:0000313" key="3">
    <source>
        <dbReference type="Proteomes" id="UP000199223"/>
    </source>
</evidence>
<feature type="transmembrane region" description="Helical" evidence="1">
    <location>
        <begin position="95"/>
        <end position="116"/>
    </location>
</feature>
<feature type="transmembrane region" description="Helical" evidence="1">
    <location>
        <begin position="128"/>
        <end position="151"/>
    </location>
</feature>